<keyword evidence="2" id="KW-1185">Reference proteome</keyword>
<reference evidence="3" key="3">
    <citation type="submission" date="2025-08" db="UniProtKB">
        <authorList>
            <consortium name="RefSeq"/>
        </authorList>
    </citation>
    <scope>IDENTIFICATION</scope>
    <source>
        <strain evidence="3">NI907</strain>
    </source>
</reference>
<proteinExistence type="predicted"/>
<evidence type="ECO:0000256" key="1">
    <source>
        <dbReference type="SAM" id="Phobius"/>
    </source>
</evidence>
<keyword evidence="1" id="KW-1133">Transmembrane helix</keyword>
<reference evidence="3" key="2">
    <citation type="submission" date="2019-10" db="EMBL/GenBank/DDBJ databases">
        <authorList>
            <consortium name="NCBI Genome Project"/>
        </authorList>
    </citation>
    <scope>NUCLEOTIDE SEQUENCE</scope>
    <source>
        <strain evidence="3">NI907</strain>
    </source>
</reference>
<dbReference type="Proteomes" id="UP000515153">
    <property type="component" value="Unplaced"/>
</dbReference>
<dbReference type="AlphaFoldDB" id="A0A6P8B1Z4"/>
<gene>
    <name evidence="3" type="ORF">PgNI_07796</name>
</gene>
<dbReference type="KEGG" id="pgri:PgNI_07796"/>
<accession>A0A6P8B1Z4</accession>
<dbReference type="GeneID" id="41962712"/>
<feature type="transmembrane region" description="Helical" evidence="1">
    <location>
        <begin position="12"/>
        <end position="37"/>
    </location>
</feature>
<evidence type="ECO:0000313" key="2">
    <source>
        <dbReference type="Proteomes" id="UP000515153"/>
    </source>
</evidence>
<reference evidence="3" key="1">
    <citation type="journal article" date="2019" name="Mol. Biol. Evol.">
        <title>Blast fungal genomes show frequent chromosomal changes, gene gains and losses, and effector gene turnover.</title>
        <authorList>
            <person name="Gomez Luciano L.B."/>
            <person name="Jason Tsai I."/>
            <person name="Chuma I."/>
            <person name="Tosa Y."/>
            <person name="Chen Y.H."/>
            <person name="Li J.Y."/>
            <person name="Li M.Y."/>
            <person name="Jade Lu M.Y."/>
            <person name="Nakayashiki H."/>
            <person name="Li W.H."/>
        </authorList>
    </citation>
    <scope>NUCLEOTIDE SEQUENCE</scope>
    <source>
        <strain evidence="3">NI907</strain>
    </source>
</reference>
<feature type="transmembrane region" description="Helical" evidence="1">
    <location>
        <begin position="92"/>
        <end position="119"/>
    </location>
</feature>
<evidence type="ECO:0000313" key="3">
    <source>
        <dbReference type="RefSeq" id="XP_030981246.1"/>
    </source>
</evidence>
<sequence>MVHLHFTPSQKTWISSVFFLVAGAFTTGTGIMSLSVITPGWPSDPSWPASPSPTRCWSWPARLGGFGTAASLPSGVSLLGGTYVRPGRRKNLIFSIYGGCSPFGFCVGILTAGVAGQFLN</sequence>
<organism evidence="2 3">
    <name type="scientific">Pyricularia grisea</name>
    <name type="common">Crabgrass-specific blast fungus</name>
    <name type="synonym">Magnaporthe grisea</name>
    <dbReference type="NCBI Taxonomy" id="148305"/>
    <lineage>
        <taxon>Eukaryota</taxon>
        <taxon>Fungi</taxon>
        <taxon>Dikarya</taxon>
        <taxon>Ascomycota</taxon>
        <taxon>Pezizomycotina</taxon>
        <taxon>Sordariomycetes</taxon>
        <taxon>Sordariomycetidae</taxon>
        <taxon>Magnaporthales</taxon>
        <taxon>Pyriculariaceae</taxon>
        <taxon>Pyricularia</taxon>
    </lineage>
</organism>
<feature type="transmembrane region" description="Helical" evidence="1">
    <location>
        <begin position="57"/>
        <end position="80"/>
    </location>
</feature>
<dbReference type="SUPFAM" id="SSF103473">
    <property type="entry name" value="MFS general substrate transporter"/>
    <property type="match status" value="1"/>
</dbReference>
<dbReference type="InterPro" id="IPR036259">
    <property type="entry name" value="MFS_trans_sf"/>
</dbReference>
<keyword evidence="1" id="KW-0472">Membrane</keyword>
<evidence type="ECO:0008006" key="4">
    <source>
        <dbReference type="Google" id="ProtNLM"/>
    </source>
</evidence>
<keyword evidence="1" id="KW-0812">Transmembrane</keyword>
<dbReference type="RefSeq" id="XP_030981246.1">
    <property type="nucleotide sequence ID" value="XM_031127803.1"/>
</dbReference>
<protein>
    <recommendedName>
        <fullName evidence="4">Major facilitator superfamily (MFS) profile domain-containing protein</fullName>
    </recommendedName>
</protein>
<name>A0A6P8B1Z4_PYRGI</name>